<evidence type="ECO:0000256" key="1">
    <source>
        <dbReference type="SAM" id="Phobius"/>
    </source>
</evidence>
<dbReference type="InParanoid" id="M5E4D4"/>
<keyword evidence="1" id="KW-0812">Transmembrane</keyword>
<keyword evidence="1" id="KW-1133">Transmembrane helix</keyword>
<dbReference type="EMBL" id="CAUI01000023">
    <property type="protein sequence ID" value="CCU81160.1"/>
    <property type="molecule type" value="Genomic_DNA"/>
</dbReference>
<gene>
    <name evidence="2" type="ORF">HSACCH_02623</name>
</gene>
<keyword evidence="1" id="KW-0472">Membrane</keyword>
<name>M5E4D4_9FIRM</name>
<feature type="transmembrane region" description="Helical" evidence="1">
    <location>
        <begin position="88"/>
        <end position="106"/>
    </location>
</feature>
<reference evidence="3" key="1">
    <citation type="journal article" date="2013" name="Genome Announc.">
        <title>Genome Sequence of Halanaerobium saccharolyticum subsp. saccharolyticum Strain DSM 6643T, a Halophilic Hydrogen-Producing Bacterium.</title>
        <authorList>
            <person name="Kivisto A."/>
            <person name="Larjo A."/>
            <person name="Ciranna A."/>
            <person name="Santala V."/>
            <person name="Roos C."/>
            <person name="Karp M."/>
        </authorList>
    </citation>
    <scope>NUCLEOTIDE SEQUENCE [LARGE SCALE GENOMIC DNA]</scope>
    <source>
        <strain evidence="3">DSM 6643</strain>
    </source>
</reference>
<dbReference type="OrthoDB" id="306518at2"/>
<dbReference type="AlphaFoldDB" id="M5E4D4"/>
<proteinExistence type="predicted"/>
<feature type="transmembrane region" description="Helical" evidence="1">
    <location>
        <begin position="56"/>
        <end position="76"/>
    </location>
</feature>
<evidence type="ECO:0000313" key="2">
    <source>
        <dbReference type="EMBL" id="CCU81160.1"/>
    </source>
</evidence>
<comment type="caution">
    <text evidence="2">The sequence shown here is derived from an EMBL/GenBank/DDBJ whole genome shotgun (WGS) entry which is preliminary data.</text>
</comment>
<dbReference type="STRING" id="1293054.HSACCH_02623"/>
<feature type="transmembrane region" description="Helical" evidence="1">
    <location>
        <begin position="126"/>
        <end position="144"/>
    </location>
</feature>
<keyword evidence="3" id="KW-1185">Reference proteome</keyword>
<sequence length="155" mass="18683">MLKPSKRFIYFTIRFILVHVLIYIFIGVIFKNFQNYYAVFINIGDYFDFRSPKSTIFRMASFWQIFRGAFFAFILYPFYNVIIKSDYAWLKLFFLIWGFSLIGSVAPIPGSIEGLIYTKSSLIEHFAVFIKFTIEIFVFSWFFVKWENRTERDYS</sequence>
<dbReference type="eggNOG" id="ENOG5033397">
    <property type="taxonomic scope" value="Bacteria"/>
</dbReference>
<protein>
    <submittedName>
        <fullName evidence="2">Uncharacterized protein</fullName>
    </submittedName>
</protein>
<dbReference type="RefSeq" id="WP_005490479.1">
    <property type="nucleotide sequence ID" value="NZ_CAUI01000023.1"/>
</dbReference>
<feature type="transmembrane region" description="Helical" evidence="1">
    <location>
        <begin position="12"/>
        <end position="30"/>
    </location>
</feature>
<organism evidence="2 3">
    <name type="scientific">Halanaerobium saccharolyticum subsp. saccharolyticum DSM 6643</name>
    <dbReference type="NCBI Taxonomy" id="1293054"/>
    <lineage>
        <taxon>Bacteria</taxon>
        <taxon>Bacillati</taxon>
        <taxon>Bacillota</taxon>
        <taxon>Clostridia</taxon>
        <taxon>Halanaerobiales</taxon>
        <taxon>Halanaerobiaceae</taxon>
        <taxon>Halanaerobium</taxon>
    </lineage>
</organism>
<evidence type="ECO:0000313" key="3">
    <source>
        <dbReference type="Proteomes" id="UP000012063"/>
    </source>
</evidence>
<dbReference type="Proteomes" id="UP000012063">
    <property type="component" value="Unassembled WGS sequence"/>
</dbReference>
<accession>M5E4D4</accession>